<dbReference type="InterPro" id="IPR004408">
    <property type="entry name" value="Biotin_CoA_COase_ligase"/>
</dbReference>
<reference evidence="4 5" key="1">
    <citation type="submission" date="2018-03" db="EMBL/GenBank/DDBJ databases">
        <authorList>
            <person name="Fogelqvist J."/>
        </authorList>
    </citation>
    <scope>NUCLEOTIDE SEQUENCE [LARGE SCALE GENOMIC DNA]</scope>
</reference>
<keyword evidence="2" id="KW-0436">Ligase</keyword>
<keyword evidence="4" id="KW-0496">Mitochondrion</keyword>
<dbReference type="Gene3D" id="3.30.930.10">
    <property type="entry name" value="Bira Bifunctional Protein, Domain 2"/>
    <property type="match status" value="1"/>
</dbReference>
<dbReference type="NCBIfam" id="TIGR00121">
    <property type="entry name" value="birA_ligase"/>
    <property type="match status" value="1"/>
</dbReference>
<dbReference type="CDD" id="cd16442">
    <property type="entry name" value="BPL"/>
    <property type="match status" value="1"/>
</dbReference>
<dbReference type="PROSITE" id="PS51733">
    <property type="entry name" value="BPL_LPL_CATALYTIC"/>
    <property type="match status" value="1"/>
</dbReference>
<evidence type="ECO:0000259" key="3">
    <source>
        <dbReference type="PROSITE" id="PS51733"/>
    </source>
</evidence>
<dbReference type="Proteomes" id="UP000290189">
    <property type="component" value="Unassembled WGS sequence"/>
</dbReference>
<dbReference type="PANTHER" id="PTHR12835:SF5">
    <property type="entry name" value="BIOTIN--PROTEIN LIGASE"/>
    <property type="match status" value="1"/>
</dbReference>
<dbReference type="InterPro" id="IPR045864">
    <property type="entry name" value="aa-tRNA-synth_II/BPL/LPL"/>
</dbReference>
<evidence type="ECO:0000256" key="2">
    <source>
        <dbReference type="ARBA" id="ARBA00022598"/>
    </source>
</evidence>
<evidence type="ECO:0000313" key="5">
    <source>
        <dbReference type="Proteomes" id="UP000290189"/>
    </source>
</evidence>
<proteinExistence type="inferred from homology"/>
<dbReference type="AlphaFoldDB" id="A0A3P3YDZ8"/>
<dbReference type="GO" id="GO:0004077">
    <property type="term" value="F:biotin--[biotin carboxyl-carrier protein] ligase activity"/>
    <property type="evidence" value="ECO:0007669"/>
    <property type="project" value="InterPro"/>
</dbReference>
<protein>
    <recommendedName>
        <fullName evidence="3">BPL/LPL catalytic domain-containing protein</fullName>
    </recommendedName>
</protein>
<dbReference type="Pfam" id="PF03099">
    <property type="entry name" value="BPL_LplA_LipB"/>
    <property type="match status" value="1"/>
</dbReference>
<gene>
    <name evidence="4" type="ORF">PLBR_LOCUS5613</name>
</gene>
<accession>A0A3P3YDZ8</accession>
<dbReference type="SUPFAM" id="SSF55681">
    <property type="entry name" value="Class II aaRS and biotin synthetases"/>
    <property type="match status" value="1"/>
</dbReference>
<organism evidence="4 5">
    <name type="scientific">Plasmodiophora brassicae</name>
    <name type="common">Clubroot disease agent</name>
    <dbReference type="NCBI Taxonomy" id="37360"/>
    <lineage>
        <taxon>Eukaryota</taxon>
        <taxon>Sar</taxon>
        <taxon>Rhizaria</taxon>
        <taxon>Endomyxa</taxon>
        <taxon>Phytomyxea</taxon>
        <taxon>Plasmodiophorida</taxon>
        <taxon>Plasmodiophoridae</taxon>
        <taxon>Plasmodiophora</taxon>
    </lineage>
</organism>
<sequence>MAADLAGRYVLPVTFSPLRFASLLRTQVVGRCLTHVQTTPSTQGVARTMALAGAPTGSLVLADAQTAGVGRGHGRTWSSPSTGNVYMTLILRPTTLQEAIKVNLGSALAVAKAARAFGVDAGVKWPNDVWVGDQKMAGVLADSQVADDDRANSFLLLGIGINVNGDMSTGALGRSATSMRACLQGADIEREAFLAGVCNELESIMGMPHKSVVDEYRRLDVLTGRECVVMPHKLEDASSHYQAYCIGVNDDGNMQVRVGDHPDTVVLSCEEVSVRPYLDALQRSAPTASCT</sequence>
<name>A0A3P3YDZ8_PLABS</name>
<dbReference type="GO" id="GO:0005737">
    <property type="term" value="C:cytoplasm"/>
    <property type="evidence" value="ECO:0007669"/>
    <property type="project" value="TreeGrafter"/>
</dbReference>
<geneLocation type="mitochondrion" evidence="4"/>
<dbReference type="PANTHER" id="PTHR12835">
    <property type="entry name" value="BIOTIN PROTEIN LIGASE"/>
    <property type="match status" value="1"/>
</dbReference>
<comment type="similarity">
    <text evidence="1">Belongs to the biotin--protein ligase family.</text>
</comment>
<feature type="domain" description="BPL/LPL catalytic" evidence="3">
    <location>
        <begin position="18"/>
        <end position="209"/>
    </location>
</feature>
<evidence type="ECO:0000256" key="1">
    <source>
        <dbReference type="ARBA" id="ARBA00009934"/>
    </source>
</evidence>
<dbReference type="EMBL" id="OVEO01000009">
    <property type="protein sequence ID" value="SPQ98398.1"/>
    <property type="molecule type" value="Genomic_DNA"/>
</dbReference>
<evidence type="ECO:0000313" key="4">
    <source>
        <dbReference type="EMBL" id="SPQ98398.1"/>
    </source>
</evidence>
<dbReference type="InterPro" id="IPR004143">
    <property type="entry name" value="BPL_LPL_catalytic"/>
</dbReference>